<dbReference type="PANTHER" id="PTHR47355:SF1">
    <property type="entry name" value="E3 UBIQUITIN-PROTEIN LIGASE SPL2"/>
    <property type="match status" value="1"/>
</dbReference>
<reference evidence="3 4" key="1">
    <citation type="submission" date="2024-11" db="EMBL/GenBank/DDBJ databases">
        <title>Chromosome-level genome assembly of Eucalyptus globulus Labill. provides insights into its genome evolution.</title>
        <authorList>
            <person name="Li X."/>
        </authorList>
    </citation>
    <scope>NUCLEOTIDE SEQUENCE [LARGE SCALE GENOMIC DNA]</scope>
    <source>
        <strain evidence="3">CL2024</strain>
        <tissue evidence="3">Fresh tender leaves</tissue>
    </source>
</reference>
<dbReference type="PANTHER" id="PTHR47355">
    <property type="entry name" value="E3 UBIQUITIN-PROTEIN LIGASE SPL2"/>
    <property type="match status" value="1"/>
</dbReference>
<sequence>MSSHEQAIVSLLSNFALSFDGAVLGLTLAYGAIRTIVKFTSSSCGPCSLLSGTEDLVILRGLVEAKSAVEGGTWKSLRQNVLVSQDSGDRAVIVQRTQTLSCIYNESKGFFEWSSDLEAILSDYFLLQVPFVVIDGSQWPAANYVVVIMDGSRHHLPLTTLCHQLQLMNSSLLTHSSKHFLQDEREQQQQQSHAVVDEPNSLAEDESGDVPNGCNLSNEEEIRFWEVSPKCSVCRKRISNSVRILEYSNDFASVRSRVGS</sequence>
<accession>A0ABD3KDP4</accession>
<evidence type="ECO:0000256" key="1">
    <source>
        <dbReference type="SAM" id="MobiDB-lite"/>
    </source>
</evidence>
<name>A0ABD3KDP4_EUCGL</name>
<organism evidence="3 4">
    <name type="scientific">Eucalyptus globulus</name>
    <name type="common">Tasmanian blue gum</name>
    <dbReference type="NCBI Taxonomy" id="34317"/>
    <lineage>
        <taxon>Eukaryota</taxon>
        <taxon>Viridiplantae</taxon>
        <taxon>Streptophyta</taxon>
        <taxon>Embryophyta</taxon>
        <taxon>Tracheophyta</taxon>
        <taxon>Spermatophyta</taxon>
        <taxon>Magnoliopsida</taxon>
        <taxon>eudicotyledons</taxon>
        <taxon>Gunneridae</taxon>
        <taxon>Pentapetalae</taxon>
        <taxon>rosids</taxon>
        <taxon>malvids</taxon>
        <taxon>Myrtales</taxon>
        <taxon>Myrtaceae</taxon>
        <taxon>Myrtoideae</taxon>
        <taxon>Eucalypteae</taxon>
        <taxon>Eucalyptus</taxon>
    </lineage>
</organism>
<keyword evidence="2" id="KW-1133">Transmembrane helix</keyword>
<dbReference type="InterPro" id="IPR044247">
    <property type="entry name" value="SPL2-like"/>
</dbReference>
<dbReference type="Proteomes" id="UP001634007">
    <property type="component" value="Unassembled WGS sequence"/>
</dbReference>
<proteinExistence type="predicted"/>
<dbReference type="EMBL" id="JBJKBG010000006">
    <property type="protein sequence ID" value="KAL3737418.1"/>
    <property type="molecule type" value="Genomic_DNA"/>
</dbReference>
<evidence type="ECO:0000313" key="4">
    <source>
        <dbReference type="Proteomes" id="UP001634007"/>
    </source>
</evidence>
<comment type="caution">
    <text evidence="3">The sequence shown here is derived from an EMBL/GenBank/DDBJ whole genome shotgun (WGS) entry which is preliminary data.</text>
</comment>
<dbReference type="AlphaFoldDB" id="A0ABD3KDP4"/>
<keyword evidence="2" id="KW-0472">Membrane</keyword>
<keyword evidence="2" id="KW-0812">Transmembrane</keyword>
<evidence type="ECO:0000256" key="2">
    <source>
        <dbReference type="SAM" id="Phobius"/>
    </source>
</evidence>
<feature type="region of interest" description="Disordered" evidence="1">
    <location>
        <begin position="183"/>
        <end position="212"/>
    </location>
</feature>
<keyword evidence="4" id="KW-1185">Reference proteome</keyword>
<feature type="transmembrane region" description="Helical" evidence="2">
    <location>
        <begin position="12"/>
        <end position="33"/>
    </location>
</feature>
<protein>
    <submittedName>
        <fullName evidence="3">Uncharacterized protein</fullName>
    </submittedName>
</protein>
<evidence type="ECO:0000313" key="3">
    <source>
        <dbReference type="EMBL" id="KAL3737418.1"/>
    </source>
</evidence>
<gene>
    <name evidence="3" type="ORF">ACJRO7_026218</name>
</gene>